<accession>S4RWQ2</accession>
<evidence type="ECO:0000256" key="1">
    <source>
        <dbReference type="ARBA" id="ARBA00023157"/>
    </source>
</evidence>
<dbReference type="GO" id="GO:0005604">
    <property type="term" value="C:basement membrane"/>
    <property type="evidence" value="ECO:0007669"/>
    <property type="project" value="TreeGrafter"/>
</dbReference>
<proteinExistence type="predicted"/>
<dbReference type="PANTHER" id="PTHR10574:SF406">
    <property type="entry name" value="LAMININ SUBUNIT ALPHA 5"/>
    <property type="match status" value="1"/>
</dbReference>
<reference evidence="5" key="1">
    <citation type="submission" date="2025-08" db="UniProtKB">
        <authorList>
            <consortium name="Ensembl"/>
        </authorList>
    </citation>
    <scope>IDENTIFICATION</scope>
</reference>
<dbReference type="GO" id="GO:0009888">
    <property type="term" value="P:tissue development"/>
    <property type="evidence" value="ECO:0007669"/>
    <property type="project" value="TreeGrafter"/>
</dbReference>
<dbReference type="PANTHER" id="PTHR10574">
    <property type="entry name" value="NETRIN/LAMININ-RELATED"/>
    <property type="match status" value="1"/>
</dbReference>
<dbReference type="Pfam" id="PF00055">
    <property type="entry name" value="Laminin_N"/>
    <property type="match status" value="1"/>
</dbReference>
<dbReference type="AlphaFoldDB" id="S4RWQ2"/>
<name>S4RWQ2_PETMA</name>
<dbReference type="InterPro" id="IPR050440">
    <property type="entry name" value="Laminin/Netrin_ECM"/>
</dbReference>
<reference evidence="5" key="2">
    <citation type="submission" date="2025-09" db="UniProtKB">
        <authorList>
            <consortium name="Ensembl"/>
        </authorList>
    </citation>
    <scope>IDENTIFICATION</scope>
</reference>
<dbReference type="STRING" id="7757.ENSPMAP00000009642"/>
<evidence type="ECO:0000256" key="2">
    <source>
        <dbReference type="ARBA" id="ARBA00023292"/>
    </source>
</evidence>
<dbReference type="Ensembl" id="ENSPMAT00000009683.1">
    <property type="protein sequence ID" value="ENSPMAP00000009642.1"/>
    <property type="gene ID" value="ENSPMAG00000008752.1"/>
</dbReference>
<feature type="signal peptide" evidence="3">
    <location>
        <begin position="1"/>
        <end position="33"/>
    </location>
</feature>
<evidence type="ECO:0000259" key="4">
    <source>
        <dbReference type="PROSITE" id="PS51117"/>
    </source>
</evidence>
<dbReference type="GO" id="GO:0009887">
    <property type="term" value="P:animal organ morphogenesis"/>
    <property type="evidence" value="ECO:0007669"/>
    <property type="project" value="TreeGrafter"/>
</dbReference>
<evidence type="ECO:0000313" key="5">
    <source>
        <dbReference type="Ensembl" id="ENSPMAP00000009642.1"/>
    </source>
</evidence>
<dbReference type="InterPro" id="IPR008211">
    <property type="entry name" value="Laminin_N"/>
</dbReference>
<dbReference type="HOGENOM" id="CLU_1521298_0_0_1"/>
<dbReference type="PROSITE" id="PS51117">
    <property type="entry name" value="LAMININ_NTER"/>
    <property type="match status" value="1"/>
</dbReference>
<feature type="chain" id="PRO_5004523100" description="Laminin N-terminal domain-containing protein" evidence="3">
    <location>
        <begin position="34"/>
        <end position="177"/>
    </location>
</feature>
<dbReference type="GO" id="GO:0007411">
    <property type="term" value="P:axon guidance"/>
    <property type="evidence" value="ECO:0007669"/>
    <property type="project" value="TreeGrafter"/>
</dbReference>
<keyword evidence="3" id="KW-0732">Signal</keyword>
<evidence type="ECO:0000256" key="3">
    <source>
        <dbReference type="SAM" id="SignalP"/>
    </source>
</evidence>
<dbReference type="GO" id="GO:0005201">
    <property type="term" value="F:extracellular matrix structural constituent"/>
    <property type="evidence" value="ECO:0007669"/>
    <property type="project" value="TreeGrafter"/>
</dbReference>
<keyword evidence="2" id="KW-0424">Laminin EGF-like domain</keyword>
<dbReference type="GeneTree" id="ENSGT00940000156537"/>
<sequence>ESGLAMTSMALSHLVPMLPMLLLLLPALPSARAAGNEPSLLPPYFNVAERASASATATCGQDEEGRSREDTSCALSGTAALSAQQCQGNLCEICSLDDPDSAHPASNAIDGTERWWQSPPLSRGPHYNHVNVTLNLGQLFHVGHITVKFANSPRPSIWLLERSADFGRTYSPWQYFA</sequence>
<protein>
    <recommendedName>
        <fullName evidence="4">Laminin N-terminal domain-containing protein</fullName>
    </recommendedName>
</protein>
<keyword evidence="1" id="KW-1015">Disulfide bond</keyword>
<dbReference type="Gene3D" id="2.60.120.260">
    <property type="entry name" value="Galactose-binding domain-like"/>
    <property type="match status" value="1"/>
</dbReference>
<dbReference type="SMART" id="SM00136">
    <property type="entry name" value="LamNT"/>
    <property type="match status" value="1"/>
</dbReference>
<feature type="domain" description="Laminin N-terminal" evidence="4">
    <location>
        <begin position="36"/>
        <end position="177"/>
    </location>
</feature>
<organism evidence="5">
    <name type="scientific">Petromyzon marinus</name>
    <name type="common">Sea lamprey</name>
    <dbReference type="NCBI Taxonomy" id="7757"/>
    <lineage>
        <taxon>Eukaryota</taxon>
        <taxon>Metazoa</taxon>
        <taxon>Chordata</taxon>
        <taxon>Craniata</taxon>
        <taxon>Vertebrata</taxon>
        <taxon>Cyclostomata</taxon>
        <taxon>Hyperoartia</taxon>
        <taxon>Petromyzontiformes</taxon>
        <taxon>Petromyzontidae</taxon>
        <taxon>Petromyzon</taxon>
    </lineage>
</organism>